<dbReference type="EMBL" id="CAJVPS010004118">
    <property type="protein sequence ID" value="CAG8599520.1"/>
    <property type="molecule type" value="Genomic_DNA"/>
</dbReference>
<protein>
    <submittedName>
        <fullName evidence="3">4359_t:CDS:1</fullName>
    </submittedName>
</protein>
<dbReference type="Proteomes" id="UP000789508">
    <property type="component" value="Unassembled WGS sequence"/>
</dbReference>
<proteinExistence type="predicted"/>
<gene>
    <name evidence="3" type="ORF">ALEPTO_LOCUS8076</name>
</gene>
<dbReference type="SUPFAM" id="SSF48452">
    <property type="entry name" value="TPR-like"/>
    <property type="match status" value="1"/>
</dbReference>
<evidence type="ECO:0000256" key="1">
    <source>
        <dbReference type="PROSITE-ProRule" id="PRU00339"/>
    </source>
</evidence>
<dbReference type="AlphaFoldDB" id="A0A9N9GC11"/>
<feature type="repeat" description="TPR" evidence="1">
    <location>
        <begin position="227"/>
        <end position="260"/>
    </location>
</feature>
<dbReference type="PANTHER" id="PTHR47643:SF2">
    <property type="entry name" value="TPR DOMAIN PROTEIN (AFU_ORTHOLOGUE AFUA_5G12710)"/>
    <property type="match status" value="1"/>
</dbReference>
<keyword evidence="1" id="KW-0802">TPR repeat</keyword>
<dbReference type="Pfam" id="PF00856">
    <property type="entry name" value="SET"/>
    <property type="match status" value="1"/>
</dbReference>
<dbReference type="InterPro" id="IPR053209">
    <property type="entry name" value="Gramillin-biosynth_MTr"/>
</dbReference>
<comment type="caution">
    <text evidence="3">The sequence shown here is derived from an EMBL/GenBank/DDBJ whole genome shotgun (WGS) entry which is preliminary data.</text>
</comment>
<dbReference type="PROSITE" id="PS50005">
    <property type="entry name" value="TPR"/>
    <property type="match status" value="2"/>
</dbReference>
<sequence>MTFLNFIKFIVKGPKKSPKHEIIGKFESFIKCVENADKDPDIEKTLRYMDRIERRPETISRINTNYNNQYQIFEEEHGDAKDINFELHKKNRIAISELQFFRVHIQRYLLCRVITKCIKINALTTIVEDPEGEIEKLSLYNWIIPNKLPTNDLPIFEASHIFPIGTILTIRNPFYDIGSDGSMHIRSENPDEVDVVKSNDKILDGIRWESDLATIHKVLAKEKESAADNFWELGNKHFQKNEFSLAINEYSNGIELAPHLAKLYASRAEAYLKLKRYHKALDDAEKALRLDQNYYKARICKGQALYNLKDYEESKRTFNDLLENMKPENSQDEQAIKTIQKFLSHAQILYSENKHGIYDYIGILNECMRKSDLANWTQFGGPRLDHADYKSDSIEIRNIGAKGCGWVANRDIPQHTLLMVSKAFGIIFEKEVYKAFKNFDIAEKNTLDASRSGLILLIAEKLLSEPELGHKVYQLYAGPDLNSGEKFSDYESKNLDIERIQNIVQYNSIQPDPTWEAFRLFVRRYYENNRRIGSGLWRLPSYYNHSCVNANTKARYIGDLMFIRAQRLILRGEMLTIPYVGPMLSYERRLSELKKYGIKCQCQLCNIEQSESWSIHSTRSYLFVYFIHKVASKFSEYHTKFSIESVITEDLKIIEALRSLRPNSPDLDFPLILPKFALFLLYELAERTSEATKILEELYMLTKVNNVSHISNTIAFELAFCYWKLGQKEKAKEYFNVGLYELVAPIVGDFKIDDASTKNGILQIAKMLEPKFIADADFMNII</sequence>
<dbReference type="SMART" id="SM00028">
    <property type="entry name" value="TPR"/>
    <property type="match status" value="4"/>
</dbReference>
<dbReference type="PANTHER" id="PTHR47643">
    <property type="entry name" value="TPR DOMAIN PROTEIN (AFU_ORTHOLOGUE AFUA_5G12710)"/>
    <property type="match status" value="1"/>
</dbReference>
<evidence type="ECO:0000313" key="4">
    <source>
        <dbReference type="Proteomes" id="UP000789508"/>
    </source>
</evidence>
<dbReference type="InterPro" id="IPR011990">
    <property type="entry name" value="TPR-like_helical_dom_sf"/>
</dbReference>
<dbReference type="Gene3D" id="2.170.270.10">
    <property type="entry name" value="SET domain"/>
    <property type="match status" value="1"/>
</dbReference>
<dbReference type="PROSITE" id="PS50280">
    <property type="entry name" value="SET"/>
    <property type="match status" value="1"/>
</dbReference>
<reference evidence="3" key="1">
    <citation type="submission" date="2021-06" db="EMBL/GenBank/DDBJ databases">
        <authorList>
            <person name="Kallberg Y."/>
            <person name="Tangrot J."/>
            <person name="Rosling A."/>
        </authorList>
    </citation>
    <scope>NUCLEOTIDE SEQUENCE</scope>
    <source>
        <strain evidence="3">FL130A</strain>
    </source>
</reference>
<feature type="repeat" description="TPR" evidence="1">
    <location>
        <begin position="261"/>
        <end position="294"/>
    </location>
</feature>
<dbReference type="SUPFAM" id="SSF82199">
    <property type="entry name" value="SET domain"/>
    <property type="match status" value="1"/>
</dbReference>
<dbReference type="CDD" id="cd20071">
    <property type="entry name" value="SET_SMYD"/>
    <property type="match status" value="1"/>
</dbReference>
<keyword evidence="4" id="KW-1185">Reference proteome</keyword>
<dbReference type="InterPro" id="IPR001214">
    <property type="entry name" value="SET_dom"/>
</dbReference>
<dbReference type="Pfam" id="PF13181">
    <property type="entry name" value="TPR_8"/>
    <property type="match status" value="2"/>
</dbReference>
<accession>A0A9N9GC11</accession>
<dbReference type="Gene3D" id="1.25.40.10">
    <property type="entry name" value="Tetratricopeptide repeat domain"/>
    <property type="match status" value="1"/>
</dbReference>
<evidence type="ECO:0000313" key="3">
    <source>
        <dbReference type="EMBL" id="CAG8599520.1"/>
    </source>
</evidence>
<dbReference type="InterPro" id="IPR019734">
    <property type="entry name" value="TPR_rpt"/>
</dbReference>
<dbReference type="OrthoDB" id="5945798at2759"/>
<feature type="domain" description="SET" evidence="2">
    <location>
        <begin position="392"/>
        <end position="580"/>
    </location>
</feature>
<organism evidence="3 4">
    <name type="scientific">Ambispora leptoticha</name>
    <dbReference type="NCBI Taxonomy" id="144679"/>
    <lineage>
        <taxon>Eukaryota</taxon>
        <taxon>Fungi</taxon>
        <taxon>Fungi incertae sedis</taxon>
        <taxon>Mucoromycota</taxon>
        <taxon>Glomeromycotina</taxon>
        <taxon>Glomeromycetes</taxon>
        <taxon>Archaeosporales</taxon>
        <taxon>Ambisporaceae</taxon>
        <taxon>Ambispora</taxon>
    </lineage>
</organism>
<evidence type="ECO:0000259" key="2">
    <source>
        <dbReference type="PROSITE" id="PS50280"/>
    </source>
</evidence>
<dbReference type="InterPro" id="IPR046341">
    <property type="entry name" value="SET_dom_sf"/>
</dbReference>
<name>A0A9N9GC11_9GLOM</name>